<comment type="caution">
    <text evidence="4">The sequence shown here is derived from an EMBL/GenBank/DDBJ whole genome shotgun (WGS) entry which is preliminary data.</text>
</comment>
<keyword evidence="5" id="KW-1185">Reference proteome</keyword>
<dbReference type="Gene3D" id="3.10.10.10">
    <property type="entry name" value="HIV Type 1 Reverse Transcriptase, subunit A, domain 1"/>
    <property type="match status" value="1"/>
</dbReference>
<organism evidence="4 5">
    <name type="scientific">Cirrhinus mrigala</name>
    <name type="common">Mrigala</name>
    <dbReference type="NCBI Taxonomy" id="683832"/>
    <lineage>
        <taxon>Eukaryota</taxon>
        <taxon>Metazoa</taxon>
        <taxon>Chordata</taxon>
        <taxon>Craniata</taxon>
        <taxon>Vertebrata</taxon>
        <taxon>Euteleostomi</taxon>
        <taxon>Actinopterygii</taxon>
        <taxon>Neopterygii</taxon>
        <taxon>Teleostei</taxon>
        <taxon>Ostariophysi</taxon>
        <taxon>Cypriniformes</taxon>
        <taxon>Cyprinidae</taxon>
        <taxon>Labeoninae</taxon>
        <taxon>Labeonini</taxon>
        <taxon>Cirrhinus</taxon>
    </lineage>
</organism>
<feature type="domain" description="Reverse transcriptase" evidence="3">
    <location>
        <begin position="43"/>
        <end position="157"/>
    </location>
</feature>
<evidence type="ECO:0000256" key="1">
    <source>
        <dbReference type="ARBA" id="ARBA00010879"/>
    </source>
</evidence>
<dbReference type="InterPro" id="IPR000477">
    <property type="entry name" value="RT_dom"/>
</dbReference>
<dbReference type="Proteomes" id="UP001529510">
    <property type="component" value="Unassembled WGS sequence"/>
</dbReference>
<evidence type="ECO:0000259" key="3">
    <source>
        <dbReference type="Pfam" id="PF00078"/>
    </source>
</evidence>
<protein>
    <recommendedName>
        <fullName evidence="2">ribonuclease H</fullName>
        <ecNumber evidence="2">3.1.26.4</ecNumber>
    </recommendedName>
</protein>
<dbReference type="InterPro" id="IPR043502">
    <property type="entry name" value="DNA/RNA_pol_sf"/>
</dbReference>
<dbReference type="Gene3D" id="3.30.70.270">
    <property type="match status" value="1"/>
</dbReference>
<evidence type="ECO:0000313" key="4">
    <source>
        <dbReference type="EMBL" id="KAL0147387.1"/>
    </source>
</evidence>
<dbReference type="Pfam" id="PF00078">
    <property type="entry name" value="RVT_1"/>
    <property type="match status" value="1"/>
</dbReference>
<evidence type="ECO:0000256" key="2">
    <source>
        <dbReference type="ARBA" id="ARBA00012180"/>
    </source>
</evidence>
<gene>
    <name evidence="4" type="ORF">M9458_057314</name>
</gene>
<comment type="similarity">
    <text evidence="1">Belongs to the beta type-B retroviral polymerase family. HERV class-II K(HML-2) pol subfamily.</text>
</comment>
<dbReference type="SUPFAM" id="SSF56672">
    <property type="entry name" value="DNA/RNA polymerases"/>
    <property type="match status" value="1"/>
</dbReference>
<evidence type="ECO:0000313" key="5">
    <source>
        <dbReference type="Proteomes" id="UP001529510"/>
    </source>
</evidence>
<dbReference type="EC" id="3.1.26.4" evidence="2"/>
<dbReference type="PANTHER" id="PTHR47331">
    <property type="entry name" value="PHD-TYPE DOMAIN-CONTAINING PROTEIN"/>
    <property type="match status" value="1"/>
</dbReference>
<dbReference type="AlphaFoldDB" id="A0ABD0MF58"/>
<name>A0ABD0MF58_CIRMR</name>
<dbReference type="GO" id="GO:0004523">
    <property type="term" value="F:RNA-DNA hybrid ribonuclease activity"/>
    <property type="evidence" value="ECO:0007669"/>
    <property type="project" value="UniProtKB-EC"/>
</dbReference>
<proteinExistence type="inferred from homology"/>
<accession>A0ABD0MF58</accession>
<sequence length="158" mass="18185">MVQHNGKNRIVFNCSFQYQGQNLNELLLPGPVLGPPLLDVLLRFREHSVAVSSDIKGMFHQVRLLPEDKPLLRFLWRDLNVQELPRVYEWQVLPFGTTCSPCCAVFALQKHALDHSQPEDDVRDSVLKSFYVDNCLQSFTSVEEAKCFVDRIRNLLAD</sequence>
<dbReference type="InterPro" id="IPR043128">
    <property type="entry name" value="Rev_trsase/Diguanyl_cyclase"/>
</dbReference>
<dbReference type="PANTHER" id="PTHR47331:SF5">
    <property type="entry name" value="RIBONUCLEASE H"/>
    <property type="match status" value="1"/>
</dbReference>
<dbReference type="EMBL" id="JAMKFB020000758">
    <property type="protein sequence ID" value="KAL0147387.1"/>
    <property type="molecule type" value="Genomic_DNA"/>
</dbReference>
<reference evidence="4 5" key="1">
    <citation type="submission" date="2024-05" db="EMBL/GenBank/DDBJ databases">
        <title>Genome sequencing and assembly of Indian major carp, Cirrhinus mrigala (Hamilton, 1822).</title>
        <authorList>
            <person name="Mohindra V."/>
            <person name="Chowdhury L.M."/>
            <person name="Lal K."/>
            <person name="Jena J.K."/>
        </authorList>
    </citation>
    <scope>NUCLEOTIDE SEQUENCE [LARGE SCALE GENOMIC DNA]</scope>
    <source>
        <strain evidence="4">CM1030</strain>
        <tissue evidence="4">Blood</tissue>
    </source>
</reference>